<evidence type="ECO:0000313" key="2">
    <source>
        <dbReference type="EMBL" id="MCO4293036.1"/>
    </source>
</evidence>
<feature type="transmembrane region" description="Helical" evidence="1">
    <location>
        <begin position="61"/>
        <end position="81"/>
    </location>
</feature>
<keyword evidence="1" id="KW-0812">Transmembrane</keyword>
<keyword evidence="1" id="KW-0472">Membrane</keyword>
<name>A0A9X2JF46_9SPHI</name>
<keyword evidence="3" id="KW-1185">Reference proteome</keyword>
<gene>
    <name evidence="2" type="ORF">NF867_09190</name>
</gene>
<feature type="transmembrane region" description="Helical" evidence="1">
    <location>
        <begin position="114"/>
        <end position="133"/>
    </location>
</feature>
<accession>A0A9X2JF46</accession>
<dbReference type="Proteomes" id="UP001155182">
    <property type="component" value="Unassembled WGS sequence"/>
</dbReference>
<feature type="transmembrane region" description="Helical" evidence="1">
    <location>
        <begin position="12"/>
        <end position="31"/>
    </location>
</feature>
<sequence length="149" mass="17112">MNKDWTINDTLKVIGVFQVVIGITILIYLIWLKMALYNNLSQLEGFKVSSLKFFFILVKDLYIPFLLDLLITSSGIALLLNKRIGWQAAMVSSLLNAALLSIYIFLSWGKNTETIQYGVVFALIYYIMFFSLLSKPIQLKFSIQKNQIQ</sequence>
<proteinExistence type="predicted"/>
<feature type="transmembrane region" description="Helical" evidence="1">
    <location>
        <begin position="88"/>
        <end position="108"/>
    </location>
</feature>
<protein>
    <submittedName>
        <fullName evidence="2">Uncharacterized protein</fullName>
    </submittedName>
</protein>
<organism evidence="2 3">
    <name type="scientific">Solitalea agri</name>
    <dbReference type="NCBI Taxonomy" id="2953739"/>
    <lineage>
        <taxon>Bacteria</taxon>
        <taxon>Pseudomonadati</taxon>
        <taxon>Bacteroidota</taxon>
        <taxon>Sphingobacteriia</taxon>
        <taxon>Sphingobacteriales</taxon>
        <taxon>Sphingobacteriaceae</taxon>
        <taxon>Solitalea</taxon>
    </lineage>
</organism>
<dbReference type="RefSeq" id="WP_252587527.1">
    <property type="nucleotide sequence ID" value="NZ_JAMWYS010000028.1"/>
</dbReference>
<comment type="caution">
    <text evidence="2">The sequence shown here is derived from an EMBL/GenBank/DDBJ whole genome shotgun (WGS) entry which is preliminary data.</text>
</comment>
<dbReference type="AlphaFoldDB" id="A0A9X2JF46"/>
<reference evidence="2" key="1">
    <citation type="submission" date="2022-06" db="EMBL/GenBank/DDBJ databases">
        <title>Solitalea sp. MAHUQ-68 isolated from rhizospheric soil.</title>
        <authorList>
            <person name="Huq M.A."/>
        </authorList>
    </citation>
    <scope>NUCLEOTIDE SEQUENCE</scope>
    <source>
        <strain evidence="2">MAHUQ-68</strain>
    </source>
</reference>
<keyword evidence="1" id="KW-1133">Transmembrane helix</keyword>
<dbReference type="EMBL" id="JAMWYS010000028">
    <property type="protein sequence ID" value="MCO4293036.1"/>
    <property type="molecule type" value="Genomic_DNA"/>
</dbReference>
<evidence type="ECO:0000256" key="1">
    <source>
        <dbReference type="SAM" id="Phobius"/>
    </source>
</evidence>
<evidence type="ECO:0000313" key="3">
    <source>
        <dbReference type="Proteomes" id="UP001155182"/>
    </source>
</evidence>